<feature type="compositionally biased region" description="Basic and acidic residues" evidence="1">
    <location>
        <begin position="144"/>
        <end position="160"/>
    </location>
</feature>
<dbReference type="EMBL" id="JABEZZ010000005">
    <property type="protein sequence ID" value="MBA0585545.1"/>
    <property type="molecule type" value="Genomic_DNA"/>
</dbReference>
<gene>
    <name evidence="2" type="ORF">Gorai_016317</name>
</gene>
<sequence>MDQDNEIDMEDSEYGQFFNNLEQFGFHPDGNDDGDDDDDVVAAAAVAADGGGGGDDDNDGDGEEEELKKNPEYNCFLENLKLDENGESYTVQIPISSDISLVLKYEGKEEESFENVDRQTNSKSNLKREKAKVSDILGGFSRKARPDTVKRPLEIRDERSKKKLRNSPGQERQSGDNENKLEEEVEADPVACKSSGEPSKMMNYAIKDEQCTQFLVSLDKSGTKTEPSYEKGLQSTHQKNGGSCPDVEVFTLDNMPLCKGDYTPFVPSKCYQSLFCTLLIHLPSFFPGSMVLVAGKKKAGEECGDGIRSSSPSQFREQLMDLLKTPYNREEFQNLWRDVTQRKPVQGVKDLRHGRMKSYSTKTVGKSYLDWYRDLRTTVDEFRPDTRKVLCLLRGFFFWLKNTAHEGAFKPWTDRSYLKALTDQRNI</sequence>
<dbReference type="AlphaFoldDB" id="A0A7J8P8F5"/>
<feature type="compositionally biased region" description="Acidic residues" evidence="1">
    <location>
        <begin position="31"/>
        <end position="40"/>
    </location>
</feature>
<reference evidence="2 3" key="1">
    <citation type="journal article" date="2019" name="Genome Biol. Evol.">
        <title>Insights into the evolution of the New World diploid cottons (Gossypium, subgenus Houzingenia) based on genome sequencing.</title>
        <authorList>
            <person name="Grover C.E."/>
            <person name="Arick M.A. 2nd"/>
            <person name="Thrash A."/>
            <person name="Conover J.L."/>
            <person name="Sanders W.S."/>
            <person name="Peterson D.G."/>
            <person name="Frelichowski J.E."/>
            <person name="Scheffler J.A."/>
            <person name="Scheffler B.E."/>
            <person name="Wendel J.F."/>
        </authorList>
    </citation>
    <scope>NUCLEOTIDE SEQUENCE [LARGE SCALE GENOMIC DNA]</scope>
    <source>
        <strain evidence="2">8</strain>
        <tissue evidence="2">Leaf</tissue>
    </source>
</reference>
<evidence type="ECO:0000313" key="2">
    <source>
        <dbReference type="EMBL" id="MBA0585545.1"/>
    </source>
</evidence>
<dbReference type="Proteomes" id="UP000593578">
    <property type="component" value="Unassembled WGS sequence"/>
</dbReference>
<feature type="compositionally biased region" description="Acidic residues" evidence="1">
    <location>
        <begin position="54"/>
        <end position="65"/>
    </location>
</feature>
<evidence type="ECO:0000256" key="1">
    <source>
        <dbReference type="SAM" id="MobiDB-lite"/>
    </source>
</evidence>
<comment type="caution">
    <text evidence="2">The sequence shown here is derived from an EMBL/GenBank/DDBJ whole genome shotgun (WGS) entry which is preliminary data.</text>
</comment>
<protein>
    <submittedName>
        <fullName evidence="2">Uncharacterized protein</fullName>
    </submittedName>
</protein>
<name>A0A7J8P8F5_GOSRA</name>
<feature type="region of interest" description="Disordered" evidence="1">
    <location>
        <begin position="107"/>
        <end position="198"/>
    </location>
</feature>
<dbReference type="PANTHER" id="PTHR34194:SF2">
    <property type="entry name" value="F14J8.16 PROTEIN"/>
    <property type="match status" value="1"/>
</dbReference>
<feature type="region of interest" description="Disordered" evidence="1">
    <location>
        <begin position="22"/>
        <end position="71"/>
    </location>
</feature>
<dbReference type="PANTHER" id="PTHR34194">
    <property type="entry name" value="F14J8.16 PROTEIN"/>
    <property type="match status" value="1"/>
</dbReference>
<organism evidence="2 3">
    <name type="scientific">Gossypium raimondii</name>
    <name type="common">Peruvian cotton</name>
    <name type="synonym">Gossypium klotzschianum subsp. raimondii</name>
    <dbReference type="NCBI Taxonomy" id="29730"/>
    <lineage>
        <taxon>Eukaryota</taxon>
        <taxon>Viridiplantae</taxon>
        <taxon>Streptophyta</taxon>
        <taxon>Embryophyta</taxon>
        <taxon>Tracheophyta</taxon>
        <taxon>Spermatophyta</taxon>
        <taxon>Magnoliopsida</taxon>
        <taxon>eudicotyledons</taxon>
        <taxon>Gunneridae</taxon>
        <taxon>Pentapetalae</taxon>
        <taxon>rosids</taxon>
        <taxon>malvids</taxon>
        <taxon>Malvales</taxon>
        <taxon>Malvaceae</taxon>
        <taxon>Malvoideae</taxon>
        <taxon>Gossypium</taxon>
    </lineage>
</organism>
<feature type="compositionally biased region" description="Basic and acidic residues" evidence="1">
    <location>
        <begin position="173"/>
        <end position="182"/>
    </location>
</feature>
<accession>A0A7J8P8F5</accession>
<proteinExistence type="predicted"/>
<evidence type="ECO:0000313" key="3">
    <source>
        <dbReference type="Proteomes" id="UP000593578"/>
    </source>
</evidence>